<feature type="non-terminal residue" evidence="2">
    <location>
        <position position="1"/>
    </location>
</feature>
<protein>
    <submittedName>
        <fullName evidence="2">Uncharacterized protein</fullName>
    </submittedName>
</protein>
<organism evidence="2 3">
    <name type="scientific">Cephalotus follicularis</name>
    <name type="common">Albany pitcher plant</name>
    <dbReference type="NCBI Taxonomy" id="3775"/>
    <lineage>
        <taxon>Eukaryota</taxon>
        <taxon>Viridiplantae</taxon>
        <taxon>Streptophyta</taxon>
        <taxon>Embryophyta</taxon>
        <taxon>Tracheophyta</taxon>
        <taxon>Spermatophyta</taxon>
        <taxon>Magnoliopsida</taxon>
        <taxon>eudicotyledons</taxon>
        <taxon>Gunneridae</taxon>
        <taxon>Pentapetalae</taxon>
        <taxon>rosids</taxon>
        <taxon>fabids</taxon>
        <taxon>Oxalidales</taxon>
        <taxon>Cephalotaceae</taxon>
        <taxon>Cephalotus</taxon>
    </lineage>
</organism>
<dbReference type="Proteomes" id="UP000187406">
    <property type="component" value="Unassembled WGS sequence"/>
</dbReference>
<dbReference type="InParanoid" id="A0A1Q3CLG7"/>
<keyword evidence="3" id="KW-1185">Reference proteome</keyword>
<keyword evidence="1" id="KW-0472">Membrane</keyword>
<comment type="caution">
    <text evidence="2">The sequence shown here is derived from an EMBL/GenBank/DDBJ whole genome shotgun (WGS) entry which is preliminary data.</text>
</comment>
<feature type="transmembrane region" description="Helical" evidence="1">
    <location>
        <begin position="23"/>
        <end position="42"/>
    </location>
</feature>
<evidence type="ECO:0000313" key="3">
    <source>
        <dbReference type="Proteomes" id="UP000187406"/>
    </source>
</evidence>
<accession>A0A1Q3CLG7</accession>
<keyword evidence="1" id="KW-0812">Transmembrane</keyword>
<evidence type="ECO:0000256" key="1">
    <source>
        <dbReference type="SAM" id="Phobius"/>
    </source>
</evidence>
<dbReference type="EMBL" id="BDDD01002330">
    <property type="protein sequence ID" value="GAV81094.1"/>
    <property type="molecule type" value="Genomic_DNA"/>
</dbReference>
<sequence>ACINLDIQCSLKHPTNADIHLNYNFFIKILNFVILNKTIYFLKKKKNISLNQPLKPTPTRLELQTFTSKPNPHHNHQTHRIYSTINHPFSTKNKTSTQLNTKRHTAISAYTTTTIHTDLIEITS</sequence>
<proteinExistence type="predicted"/>
<reference evidence="3" key="1">
    <citation type="submission" date="2016-04" db="EMBL/GenBank/DDBJ databases">
        <title>Cephalotus genome sequencing.</title>
        <authorList>
            <person name="Fukushima K."/>
            <person name="Hasebe M."/>
            <person name="Fang X."/>
        </authorList>
    </citation>
    <scope>NUCLEOTIDE SEQUENCE [LARGE SCALE GENOMIC DNA]</scope>
    <source>
        <strain evidence="3">cv. St1</strain>
    </source>
</reference>
<keyword evidence="1" id="KW-1133">Transmembrane helix</keyword>
<name>A0A1Q3CLG7_CEPFO</name>
<gene>
    <name evidence="2" type="ORF">CFOL_v3_24553</name>
</gene>
<evidence type="ECO:0000313" key="2">
    <source>
        <dbReference type="EMBL" id="GAV81094.1"/>
    </source>
</evidence>
<dbReference type="AlphaFoldDB" id="A0A1Q3CLG7"/>